<protein>
    <submittedName>
        <fullName evidence="2">Uncharacterized protein</fullName>
    </submittedName>
</protein>
<dbReference type="EMBL" id="CP042433">
    <property type="protein sequence ID" value="QEC57717.1"/>
    <property type="molecule type" value="Genomic_DNA"/>
</dbReference>
<gene>
    <name evidence="2" type="ORF">FSB75_18010</name>
</gene>
<keyword evidence="3" id="KW-1185">Reference proteome</keyword>
<reference evidence="2 3" key="1">
    <citation type="journal article" date="2015" name="Int. J. Syst. Evol. Microbiol.">
        <title>Flavisolibacter ginsenosidimutans sp. nov., with ginsenoside-converting activity isolated from soil used for cultivating ginseng.</title>
        <authorList>
            <person name="Zhao Y."/>
            <person name="Liu Q."/>
            <person name="Kang M.S."/>
            <person name="Jin F."/>
            <person name="Yu H."/>
            <person name="Im W.T."/>
        </authorList>
    </citation>
    <scope>NUCLEOTIDE SEQUENCE [LARGE SCALE GENOMIC DNA]</scope>
    <source>
        <strain evidence="2 3">Gsoil 636</strain>
    </source>
</reference>
<organism evidence="2 3">
    <name type="scientific">Flavisolibacter ginsenosidimutans</name>
    <dbReference type="NCBI Taxonomy" id="661481"/>
    <lineage>
        <taxon>Bacteria</taxon>
        <taxon>Pseudomonadati</taxon>
        <taxon>Bacteroidota</taxon>
        <taxon>Chitinophagia</taxon>
        <taxon>Chitinophagales</taxon>
        <taxon>Chitinophagaceae</taxon>
        <taxon>Flavisolibacter</taxon>
    </lineage>
</organism>
<dbReference type="Proteomes" id="UP000321204">
    <property type="component" value="Chromosome"/>
</dbReference>
<name>A0A5B8UM26_9BACT</name>
<dbReference type="KEGG" id="fgg:FSB75_18010"/>
<feature type="region of interest" description="Disordered" evidence="1">
    <location>
        <begin position="96"/>
        <end position="124"/>
    </location>
</feature>
<evidence type="ECO:0000313" key="3">
    <source>
        <dbReference type="Proteomes" id="UP000321204"/>
    </source>
</evidence>
<sequence>MNAEELSQKIKGKQPYTLNLSDSMTDRMVQNAKDQITKLQGTREELLPLFEEKRLAYEQAQREFSETKDYIDSLDEEVRQQQIVVDALVNFKENPSADKRMRIHSEPGEGETGGSRRGRSESGERISWQAEALTALKELGKFIAADDLLDIVFQKPHIKEQIKGMKSGKFPSTLKATTVNNLLSHALKVSRGEWKGPAAPKFTVYKDLLGLLEWVDKDNNPVEPYKAQFTHKKLQRDAPAATPAASE</sequence>
<dbReference type="AlphaFoldDB" id="A0A5B8UM26"/>
<dbReference type="RefSeq" id="WP_146790332.1">
    <property type="nucleotide sequence ID" value="NZ_BAABIO010000003.1"/>
</dbReference>
<evidence type="ECO:0000256" key="1">
    <source>
        <dbReference type="SAM" id="MobiDB-lite"/>
    </source>
</evidence>
<evidence type="ECO:0000313" key="2">
    <source>
        <dbReference type="EMBL" id="QEC57717.1"/>
    </source>
</evidence>
<accession>A0A5B8UM26</accession>
<feature type="compositionally biased region" description="Basic and acidic residues" evidence="1">
    <location>
        <begin position="96"/>
        <end position="107"/>
    </location>
</feature>
<proteinExistence type="predicted"/>